<name>A0ABU9ASG8_9BACT</name>
<reference evidence="3 4" key="1">
    <citation type="submission" date="2024-04" db="EMBL/GenBank/DDBJ databases">
        <title>Luteolibacter sp. isolated from soil.</title>
        <authorList>
            <person name="An J."/>
        </authorList>
    </citation>
    <scope>NUCLEOTIDE SEQUENCE [LARGE SCALE GENOMIC DNA]</scope>
    <source>
        <strain evidence="3 4">Y139</strain>
    </source>
</reference>
<feature type="transmembrane region" description="Helical" evidence="1">
    <location>
        <begin position="24"/>
        <end position="44"/>
    </location>
</feature>
<evidence type="ECO:0000313" key="3">
    <source>
        <dbReference type="EMBL" id="MEK7950027.1"/>
    </source>
</evidence>
<protein>
    <submittedName>
        <fullName evidence="3">PH domain-containing protein</fullName>
    </submittedName>
</protein>
<dbReference type="PANTHER" id="PTHR34473">
    <property type="entry name" value="UPF0699 TRANSMEMBRANE PROTEIN YDBS"/>
    <property type="match status" value="1"/>
</dbReference>
<comment type="caution">
    <text evidence="3">The sequence shown here is derived from an EMBL/GenBank/DDBJ whole genome shotgun (WGS) entry which is preliminary data.</text>
</comment>
<organism evidence="3 4">
    <name type="scientific">Luteolibacter soli</name>
    <dbReference type="NCBI Taxonomy" id="3135280"/>
    <lineage>
        <taxon>Bacteria</taxon>
        <taxon>Pseudomonadati</taxon>
        <taxon>Verrucomicrobiota</taxon>
        <taxon>Verrucomicrobiia</taxon>
        <taxon>Verrucomicrobiales</taxon>
        <taxon>Verrucomicrobiaceae</taxon>
        <taxon>Luteolibacter</taxon>
    </lineage>
</organism>
<dbReference type="Pfam" id="PF03703">
    <property type="entry name" value="bPH_2"/>
    <property type="match status" value="1"/>
</dbReference>
<gene>
    <name evidence="3" type="ORF">WKV53_05955</name>
</gene>
<keyword evidence="1" id="KW-0472">Membrane</keyword>
<evidence type="ECO:0000259" key="2">
    <source>
        <dbReference type="Pfam" id="PF03703"/>
    </source>
</evidence>
<dbReference type="RefSeq" id="WP_341403441.1">
    <property type="nucleotide sequence ID" value="NZ_JBBUKT010000002.1"/>
</dbReference>
<keyword evidence="4" id="KW-1185">Reference proteome</keyword>
<evidence type="ECO:0000256" key="1">
    <source>
        <dbReference type="SAM" id="Phobius"/>
    </source>
</evidence>
<evidence type="ECO:0000313" key="4">
    <source>
        <dbReference type="Proteomes" id="UP001371305"/>
    </source>
</evidence>
<accession>A0ABU9ASG8</accession>
<sequence>MKSDGNAARIFALERPDPALWKLYVIRAILSGPGMLIAFPYLYFRYHTLRYRFDDEGIHMKVGILFRREVNLTYARIQDIHLRSGFIQRWLGLADVQVQTASGNAGAELVIEGFREFEQIRDFLYMRMRGARGGEQAAGTHSGVPAIAGEAPTGMVEVLSQIRDELRRTREALERKGGGDV</sequence>
<dbReference type="EMBL" id="JBBUKT010000002">
    <property type="protein sequence ID" value="MEK7950027.1"/>
    <property type="molecule type" value="Genomic_DNA"/>
</dbReference>
<dbReference type="Proteomes" id="UP001371305">
    <property type="component" value="Unassembled WGS sequence"/>
</dbReference>
<dbReference type="PANTHER" id="PTHR34473:SF2">
    <property type="entry name" value="UPF0699 TRANSMEMBRANE PROTEIN YDBT"/>
    <property type="match status" value="1"/>
</dbReference>
<keyword evidence="1" id="KW-0812">Transmembrane</keyword>
<keyword evidence="1" id="KW-1133">Transmembrane helix</keyword>
<proteinExistence type="predicted"/>
<feature type="domain" description="YdbS-like PH" evidence="2">
    <location>
        <begin position="46"/>
        <end position="123"/>
    </location>
</feature>
<dbReference type="InterPro" id="IPR005182">
    <property type="entry name" value="YdbS-like_PH"/>
</dbReference>